<dbReference type="OrthoDB" id="1058301at2759"/>
<protein>
    <submittedName>
        <fullName evidence="1">Uncharacterized protein</fullName>
    </submittedName>
</protein>
<evidence type="ECO:0000313" key="1">
    <source>
        <dbReference type="EMBL" id="QQP55171.1"/>
    </source>
</evidence>
<dbReference type="AlphaFoldDB" id="A0A7T8KFX5"/>
<proteinExistence type="predicted"/>
<feature type="non-terminal residue" evidence="1">
    <location>
        <position position="86"/>
    </location>
</feature>
<keyword evidence="2" id="KW-1185">Reference proteome</keyword>
<dbReference type="Proteomes" id="UP000595437">
    <property type="component" value="Chromosome 5"/>
</dbReference>
<dbReference type="EMBL" id="CP045894">
    <property type="protein sequence ID" value="QQP55171.1"/>
    <property type="molecule type" value="Genomic_DNA"/>
</dbReference>
<name>A0A7T8KFX5_CALRO</name>
<gene>
    <name evidence="1" type="ORF">FKW44_008271</name>
</gene>
<sequence>MSCGMRQCNTRQRGWLTSDTYVEFKLQGDAVALWKKKHSDKVVYIKVSGIETKNCNQISSVDYEESIDIHSDQRHKNKDWPIIEVA</sequence>
<reference evidence="2" key="1">
    <citation type="submission" date="2021-01" db="EMBL/GenBank/DDBJ databases">
        <title>Caligus Genome Assembly.</title>
        <authorList>
            <person name="Gallardo-Escarate C."/>
        </authorList>
    </citation>
    <scope>NUCLEOTIDE SEQUENCE [LARGE SCALE GENOMIC DNA]</scope>
</reference>
<organism evidence="1 2">
    <name type="scientific">Caligus rogercresseyi</name>
    <name type="common">Sea louse</name>
    <dbReference type="NCBI Taxonomy" id="217165"/>
    <lineage>
        <taxon>Eukaryota</taxon>
        <taxon>Metazoa</taxon>
        <taxon>Ecdysozoa</taxon>
        <taxon>Arthropoda</taxon>
        <taxon>Crustacea</taxon>
        <taxon>Multicrustacea</taxon>
        <taxon>Hexanauplia</taxon>
        <taxon>Copepoda</taxon>
        <taxon>Siphonostomatoida</taxon>
        <taxon>Caligidae</taxon>
        <taxon>Caligus</taxon>
    </lineage>
</organism>
<evidence type="ECO:0000313" key="2">
    <source>
        <dbReference type="Proteomes" id="UP000595437"/>
    </source>
</evidence>
<accession>A0A7T8KFX5</accession>